<protein>
    <submittedName>
        <fullName evidence="2">Uncharacterized protein</fullName>
    </submittedName>
</protein>
<gene>
    <name evidence="2" type="ORF">FaHV1S18_057</name>
</gene>
<evidence type="ECO:0000313" key="3">
    <source>
        <dbReference type="Proteomes" id="UP000146149"/>
    </source>
</evidence>
<accession>A0A068ER42</accession>
<keyword evidence="1" id="KW-0812">Transmembrane</keyword>
<evidence type="ECO:0000256" key="1">
    <source>
        <dbReference type="SAM" id="Phobius"/>
    </source>
</evidence>
<reference evidence="2 3" key="1">
    <citation type="journal article" date="2014" name="Virus Res.">
        <title>Molecular characterization of the complete genome of falconid herpesvirus strain S-18.</title>
        <authorList>
            <person name="Spatz S.J."/>
            <person name="Volkening J.D."/>
            <person name="Ross T.A."/>
        </authorList>
    </citation>
    <scope>NUCLEOTIDE SEQUENCE [LARGE SCALE GENOMIC DNA]</scope>
    <source>
        <strain evidence="2">S-18</strain>
    </source>
</reference>
<dbReference type="EMBL" id="KJ668231">
    <property type="protein sequence ID" value="AID52747.1"/>
    <property type="molecule type" value="Genomic_DNA"/>
</dbReference>
<name>A0A068ER42_9ALPH</name>
<keyword evidence="1" id="KW-1133">Transmembrane helix</keyword>
<dbReference type="RefSeq" id="YP_009046541.1">
    <property type="nucleotide sequence ID" value="NC_024450.1"/>
</dbReference>
<feature type="transmembrane region" description="Helical" evidence="1">
    <location>
        <begin position="122"/>
        <end position="141"/>
    </location>
</feature>
<dbReference type="KEGG" id="vg:19738345"/>
<feature type="transmembrane region" description="Helical" evidence="1">
    <location>
        <begin position="55"/>
        <end position="83"/>
    </location>
</feature>
<feature type="transmembrane region" description="Helical" evidence="1">
    <location>
        <begin position="89"/>
        <end position="110"/>
    </location>
</feature>
<proteinExistence type="predicted"/>
<sequence>MPEEIEMVDMNLDPPPAYQPPRRSIPERCRLFINTVRGPCTRGLRSQRKKCARCLFSLAFTYILVGGHVMSIVFAMSAVSIYGRVSVHLLVLFVAVAMGITFLLRFSAWFQSFLSCLCMKMHLVSSSTAAILITLLIGGLYKGPNTEIMRMSAVIFLASCAFFGALIVTDFFIYLGTGSDKMI</sequence>
<dbReference type="GeneID" id="19738345"/>
<dbReference type="Proteomes" id="UP000146149">
    <property type="component" value="Segment"/>
</dbReference>
<evidence type="ECO:0000313" key="2">
    <source>
        <dbReference type="EMBL" id="AID52747.1"/>
    </source>
</evidence>
<organism evidence="2 3">
    <name type="scientific">Falconid herpesvirus 1</name>
    <dbReference type="NCBI Taxonomy" id="1510155"/>
    <lineage>
        <taxon>Viruses</taxon>
        <taxon>Duplodnaviria</taxon>
        <taxon>Heunggongvirae</taxon>
        <taxon>Peploviricota</taxon>
        <taxon>Herviviricetes</taxon>
        <taxon>Herpesvirales</taxon>
        <taxon>Orthoherpesviridae</taxon>
        <taxon>Alphaherpesvirinae</taxon>
        <taxon>Mardivirus</taxon>
        <taxon>Mardivirus columbidalpha1</taxon>
    </lineage>
</organism>
<feature type="transmembrane region" description="Helical" evidence="1">
    <location>
        <begin position="153"/>
        <end position="175"/>
    </location>
</feature>
<keyword evidence="1" id="KW-0472">Membrane</keyword>